<dbReference type="InterPro" id="IPR002509">
    <property type="entry name" value="NODB_dom"/>
</dbReference>
<dbReference type="SUPFAM" id="SSF88713">
    <property type="entry name" value="Glycoside hydrolase/deacetylase"/>
    <property type="match status" value="1"/>
</dbReference>
<evidence type="ECO:0000313" key="3">
    <source>
        <dbReference type="Proteomes" id="UP000320048"/>
    </source>
</evidence>
<organism evidence="2 3">
    <name type="scientific">Candidatus Segetimicrobium genomatis</name>
    <dbReference type="NCBI Taxonomy" id="2569760"/>
    <lineage>
        <taxon>Bacteria</taxon>
        <taxon>Bacillati</taxon>
        <taxon>Candidatus Sysuimicrobiota</taxon>
        <taxon>Candidatus Sysuimicrobiia</taxon>
        <taxon>Candidatus Sysuimicrobiales</taxon>
        <taxon>Candidatus Segetimicrobiaceae</taxon>
        <taxon>Candidatus Segetimicrobium</taxon>
    </lineage>
</organism>
<dbReference type="CDD" id="cd10938">
    <property type="entry name" value="CE4_HpPgdA_like"/>
    <property type="match status" value="1"/>
</dbReference>
<sequence>LAGMEERRFGVRTGVPRILRLLDKYGLRGTFYVPGYTIVHHEAAIRSILDAGHELGAHGNVHESLDTLSDEEEVRVMEDQLQIWESSFDMRPTGYRSPSWELNLGSPAILKRYGFVYDSSLMGDDVPYFLDTPAGPLAEVPVQWLLDDAPMYRYVPGSGNGIADPDRVIRMWMQEFDGMRGENGCFVLTMHPWISGRAGRLLGLEQLIHHMRATPGVWFATVGEIAAWAVSSGATGAPAQDPAEGRA</sequence>
<dbReference type="AlphaFoldDB" id="A0A537J8U7"/>
<gene>
    <name evidence="2" type="ORF">E6H04_10445</name>
</gene>
<dbReference type="Proteomes" id="UP000320048">
    <property type="component" value="Unassembled WGS sequence"/>
</dbReference>
<evidence type="ECO:0000313" key="2">
    <source>
        <dbReference type="EMBL" id="TMI79506.1"/>
    </source>
</evidence>
<dbReference type="Pfam" id="PF01522">
    <property type="entry name" value="Polysacc_deac_1"/>
    <property type="match status" value="1"/>
</dbReference>
<name>A0A537J8U7_9BACT</name>
<dbReference type="GO" id="GO:0005975">
    <property type="term" value="P:carbohydrate metabolic process"/>
    <property type="evidence" value="ECO:0007669"/>
    <property type="project" value="InterPro"/>
</dbReference>
<dbReference type="EMBL" id="VBAO01000280">
    <property type="protein sequence ID" value="TMI79506.1"/>
    <property type="molecule type" value="Genomic_DNA"/>
</dbReference>
<proteinExistence type="predicted"/>
<reference evidence="2 3" key="1">
    <citation type="journal article" date="2019" name="Nat. Microbiol.">
        <title>Mediterranean grassland soil C-N compound turnover is dependent on rainfall and depth, and is mediated by genomically divergent microorganisms.</title>
        <authorList>
            <person name="Diamond S."/>
            <person name="Andeer P.F."/>
            <person name="Li Z."/>
            <person name="Crits-Christoph A."/>
            <person name="Burstein D."/>
            <person name="Anantharaman K."/>
            <person name="Lane K.R."/>
            <person name="Thomas B.C."/>
            <person name="Pan C."/>
            <person name="Northen T.R."/>
            <person name="Banfield J.F."/>
        </authorList>
    </citation>
    <scope>NUCLEOTIDE SEQUENCE [LARGE SCALE GENOMIC DNA]</scope>
    <source>
        <strain evidence="2">NP_7</strain>
    </source>
</reference>
<dbReference type="Gene3D" id="3.20.20.370">
    <property type="entry name" value="Glycoside hydrolase/deacetylase"/>
    <property type="match status" value="1"/>
</dbReference>
<accession>A0A537J8U7</accession>
<dbReference type="InterPro" id="IPR011330">
    <property type="entry name" value="Glyco_hydro/deAcase_b/a-brl"/>
</dbReference>
<evidence type="ECO:0000259" key="1">
    <source>
        <dbReference type="PROSITE" id="PS51677"/>
    </source>
</evidence>
<comment type="caution">
    <text evidence="2">The sequence shown here is derived from an EMBL/GenBank/DDBJ whole genome shotgun (WGS) entry which is preliminary data.</text>
</comment>
<feature type="non-terminal residue" evidence="2">
    <location>
        <position position="1"/>
    </location>
</feature>
<dbReference type="PANTHER" id="PTHR47561:SF1">
    <property type="entry name" value="POLYSACCHARIDE DEACETYLASE FAMILY PROTEIN (AFU_ORTHOLOGUE AFUA_6G05030)"/>
    <property type="match status" value="1"/>
</dbReference>
<dbReference type="PROSITE" id="PS51677">
    <property type="entry name" value="NODB"/>
    <property type="match status" value="1"/>
</dbReference>
<feature type="domain" description="NodB homology" evidence="1">
    <location>
        <begin position="1"/>
        <end position="220"/>
    </location>
</feature>
<dbReference type="GO" id="GO:0016810">
    <property type="term" value="F:hydrolase activity, acting on carbon-nitrogen (but not peptide) bonds"/>
    <property type="evidence" value="ECO:0007669"/>
    <property type="project" value="InterPro"/>
</dbReference>
<dbReference type="InterPro" id="IPR037950">
    <property type="entry name" value="PgdA-like"/>
</dbReference>
<dbReference type="PANTHER" id="PTHR47561">
    <property type="entry name" value="POLYSACCHARIDE DEACETYLASE FAMILY PROTEIN (AFU_ORTHOLOGUE AFUA_6G05030)"/>
    <property type="match status" value="1"/>
</dbReference>
<protein>
    <submittedName>
        <fullName evidence="2">Polysaccharide deacetylase</fullName>
    </submittedName>
</protein>